<dbReference type="PANTHER" id="PTHR24243">
    <property type="entry name" value="G-PROTEIN COUPLED RECEPTOR"/>
    <property type="match status" value="1"/>
</dbReference>
<evidence type="ECO:0000256" key="7">
    <source>
        <dbReference type="ARBA" id="ARBA00023170"/>
    </source>
</evidence>
<feature type="transmembrane region" description="Helical" evidence="11">
    <location>
        <begin position="145"/>
        <end position="174"/>
    </location>
</feature>
<evidence type="ECO:0000256" key="3">
    <source>
        <dbReference type="ARBA" id="ARBA00022692"/>
    </source>
</evidence>
<organism evidence="12">
    <name type="scientific">Dendroctonus ponderosae</name>
    <name type="common">Mountain pine beetle</name>
    <dbReference type="NCBI Taxonomy" id="77166"/>
    <lineage>
        <taxon>Eukaryota</taxon>
        <taxon>Metazoa</taxon>
        <taxon>Ecdysozoa</taxon>
        <taxon>Arthropoda</taxon>
        <taxon>Hexapoda</taxon>
        <taxon>Insecta</taxon>
        <taxon>Pterygota</taxon>
        <taxon>Neoptera</taxon>
        <taxon>Endopterygota</taxon>
        <taxon>Coleoptera</taxon>
        <taxon>Polyphaga</taxon>
        <taxon>Cucujiformia</taxon>
        <taxon>Curculionidae</taxon>
        <taxon>Scolytinae</taxon>
        <taxon>Dendroctonus</taxon>
    </lineage>
</organism>
<dbReference type="GO" id="GO:0005886">
    <property type="term" value="C:plasma membrane"/>
    <property type="evidence" value="ECO:0007669"/>
    <property type="project" value="TreeGrafter"/>
</dbReference>
<comment type="subcellular location">
    <subcellularLocation>
        <location evidence="1">Membrane</location>
        <topology evidence="1">Multi-pass membrane protein</topology>
    </subcellularLocation>
</comment>
<accession>N6TZJ1</accession>
<feature type="region of interest" description="Disordered" evidence="10">
    <location>
        <begin position="518"/>
        <end position="568"/>
    </location>
</feature>
<feature type="transmembrane region" description="Helical" evidence="11">
    <location>
        <begin position="426"/>
        <end position="453"/>
    </location>
</feature>
<name>N6TZJ1_DENPD</name>
<feature type="compositionally biased region" description="Low complexity" evidence="10">
    <location>
        <begin position="520"/>
        <end position="535"/>
    </location>
</feature>
<dbReference type="PROSITE" id="PS00237">
    <property type="entry name" value="G_PROTEIN_RECEP_F1_1"/>
    <property type="match status" value="1"/>
</dbReference>
<dbReference type="Gene3D" id="1.20.1070.10">
    <property type="entry name" value="Rhodopsin 7-helix transmembrane proteins"/>
    <property type="match status" value="2"/>
</dbReference>
<feature type="compositionally biased region" description="Polar residues" evidence="10">
    <location>
        <begin position="540"/>
        <end position="550"/>
    </location>
</feature>
<feature type="compositionally biased region" description="Basic and acidic residues" evidence="10">
    <location>
        <begin position="552"/>
        <end position="568"/>
    </location>
</feature>
<evidence type="ECO:0000256" key="11">
    <source>
        <dbReference type="SAM" id="Phobius"/>
    </source>
</evidence>
<evidence type="ECO:0000256" key="1">
    <source>
        <dbReference type="ARBA" id="ARBA00004141"/>
    </source>
</evidence>
<evidence type="ECO:0000256" key="8">
    <source>
        <dbReference type="ARBA" id="ARBA00023224"/>
    </source>
</evidence>
<feature type="transmembrane region" description="Helical" evidence="11">
    <location>
        <begin position="6"/>
        <end position="23"/>
    </location>
</feature>
<dbReference type="PANTHER" id="PTHR24243:SF233">
    <property type="entry name" value="THYROTROPIN-RELEASING HORMONE RECEPTOR"/>
    <property type="match status" value="1"/>
</dbReference>
<gene>
    <name evidence="12" type="ORF">YQE_11596</name>
</gene>
<feature type="non-terminal residue" evidence="12">
    <location>
        <position position="1"/>
    </location>
</feature>
<dbReference type="PROSITE" id="PS50262">
    <property type="entry name" value="G_PROTEIN_RECEP_F1_2"/>
    <property type="match status" value="2"/>
</dbReference>
<keyword evidence="4 11" id="KW-1133">Transmembrane helix</keyword>
<evidence type="ECO:0000256" key="5">
    <source>
        <dbReference type="ARBA" id="ARBA00023040"/>
    </source>
</evidence>
<evidence type="ECO:0000256" key="2">
    <source>
        <dbReference type="ARBA" id="ARBA00010663"/>
    </source>
</evidence>
<keyword evidence="7 9" id="KW-0675">Receptor</keyword>
<evidence type="ECO:0000256" key="4">
    <source>
        <dbReference type="ARBA" id="ARBA00022989"/>
    </source>
</evidence>
<dbReference type="PRINTS" id="PR00237">
    <property type="entry name" value="GPCRRHODOPSN"/>
</dbReference>
<sequence>KAVPFVELTVAHASVLTILAISFERYYAICKPLKAGYICTKARASLICILAWFIAAVFTSPILGIADFKLVDYFDGSKVPACHTLANTFWSALYFIGSIFLFFIVPLIVLIVLYCIIAKNLIYNAASLVLNKHIDNYAMRARRQVILMLGTVVLSFFLCLIPFRVFTLWIIIVPEESVYNLGMERYYNILYFCRIMVYLNSAINPILYNLMSSKFRTGFVICSETRRRLFARNSHSSGQHSSTRSSTLRTSHEGYRVCYKPKTCSVLIKTSNDSIETKSLNSERDNGGHSKMGRVSVNIFTEKVIICHNRRGHNSKKCPDRKPCRDNGNSEDMKENPILAITQYESDSYFDGSLIFVCFSMAVDLMPCIFFVGSIIVFFIIPLAILICVYALIARTLMSHPSQLVSLQTKSVSVPSQSVIKYRKQVMLMLATVVTAFFICLSPFRALTLWIIFSPPGSNFRLDNYYKILYFSRIMFFINSAVNPILYNIMSSKFRGGFSRLCGMRKLKRQFQNTGIIRRSTTSSTSPSTQPTSDSGVRSGRNQSRYSSSLKKLKENPKEEALSEEQAKRPTLARNVYIKAPLQIVSGTSGQKINPGAEIYV</sequence>
<feature type="transmembrane region" description="Helical" evidence="11">
    <location>
        <begin position="468"/>
        <end position="490"/>
    </location>
</feature>
<dbReference type="GO" id="GO:0004930">
    <property type="term" value="F:G protein-coupled receptor activity"/>
    <property type="evidence" value="ECO:0007669"/>
    <property type="project" value="UniProtKB-KW"/>
</dbReference>
<keyword evidence="8 9" id="KW-0807">Transducer</keyword>
<dbReference type="EMBL" id="KB741259">
    <property type="protein sequence ID" value="ENN71672.1"/>
    <property type="molecule type" value="Genomic_DNA"/>
</dbReference>
<dbReference type="SUPFAM" id="SSF81321">
    <property type="entry name" value="Family A G protein-coupled receptor-like"/>
    <property type="match status" value="2"/>
</dbReference>
<keyword evidence="5 9" id="KW-0297">G-protein coupled receptor</keyword>
<evidence type="ECO:0000256" key="6">
    <source>
        <dbReference type="ARBA" id="ARBA00023136"/>
    </source>
</evidence>
<dbReference type="InterPro" id="IPR000276">
    <property type="entry name" value="GPCR_Rhodpsn"/>
</dbReference>
<feature type="transmembrane region" description="Helical" evidence="11">
    <location>
        <begin position="93"/>
        <end position="117"/>
    </location>
</feature>
<comment type="similarity">
    <text evidence="2 9">Belongs to the G-protein coupled receptor 1 family.</text>
</comment>
<feature type="transmembrane region" description="Helical" evidence="11">
    <location>
        <begin position="369"/>
        <end position="393"/>
    </location>
</feature>
<dbReference type="OMA" id="RIMFFIN"/>
<keyword evidence="6 11" id="KW-0472">Membrane</keyword>
<reference evidence="12" key="1">
    <citation type="journal article" date="2013" name="Genome Biol.">
        <title>Draft genome of the mountain pine beetle, Dendroctonus ponderosae Hopkins, a major forest pest.</title>
        <authorList>
            <person name="Keeling C.I."/>
            <person name="Yuen M.M."/>
            <person name="Liao N.Y."/>
            <person name="Docking T.R."/>
            <person name="Chan S.K."/>
            <person name="Taylor G.A."/>
            <person name="Palmquist D.L."/>
            <person name="Jackman S.D."/>
            <person name="Nguyen A."/>
            <person name="Li M."/>
            <person name="Henderson H."/>
            <person name="Janes J.K."/>
            <person name="Zhao Y."/>
            <person name="Pandoh P."/>
            <person name="Moore R."/>
            <person name="Sperling F.A."/>
            <person name="Huber D.P."/>
            <person name="Birol I."/>
            <person name="Jones S.J."/>
            <person name="Bohlmann J."/>
        </authorList>
    </citation>
    <scope>NUCLEOTIDE SEQUENCE</scope>
</reference>
<evidence type="ECO:0000256" key="9">
    <source>
        <dbReference type="RuleBase" id="RU000688"/>
    </source>
</evidence>
<evidence type="ECO:0000313" key="12">
    <source>
        <dbReference type="EMBL" id="ENN71672.1"/>
    </source>
</evidence>
<dbReference type="AlphaFoldDB" id="N6TZJ1"/>
<dbReference type="OrthoDB" id="10036964at2759"/>
<keyword evidence="3 9" id="KW-0812">Transmembrane</keyword>
<dbReference type="HOGENOM" id="CLU_020604_0_0_1"/>
<proteinExistence type="inferred from homology"/>
<dbReference type="Pfam" id="PF00001">
    <property type="entry name" value="7tm_1"/>
    <property type="match status" value="2"/>
</dbReference>
<feature type="transmembrane region" description="Helical" evidence="11">
    <location>
        <begin position="44"/>
        <end position="66"/>
    </location>
</feature>
<feature type="transmembrane region" description="Helical" evidence="11">
    <location>
        <begin position="186"/>
        <end position="207"/>
    </location>
</feature>
<dbReference type="InterPro" id="IPR017452">
    <property type="entry name" value="GPCR_Rhodpsn_7TM"/>
</dbReference>
<evidence type="ECO:0000256" key="10">
    <source>
        <dbReference type="SAM" id="MobiDB-lite"/>
    </source>
</evidence>
<protein>
    <submittedName>
        <fullName evidence="12">Uncharacterized protein</fullName>
    </submittedName>
</protein>